<organism evidence="1 2">
    <name type="scientific">Demequina litorisediminis</name>
    <dbReference type="NCBI Taxonomy" id="1849022"/>
    <lineage>
        <taxon>Bacteria</taxon>
        <taxon>Bacillati</taxon>
        <taxon>Actinomycetota</taxon>
        <taxon>Actinomycetes</taxon>
        <taxon>Micrococcales</taxon>
        <taxon>Demequinaceae</taxon>
        <taxon>Demequina</taxon>
    </lineage>
</organism>
<evidence type="ECO:0000313" key="2">
    <source>
        <dbReference type="Proteomes" id="UP001157125"/>
    </source>
</evidence>
<dbReference type="Gene3D" id="3.40.50.300">
    <property type="entry name" value="P-loop containing nucleotide triphosphate hydrolases"/>
    <property type="match status" value="1"/>
</dbReference>
<gene>
    <name evidence="1" type="ORF">GCM10025876_16550</name>
</gene>
<sequence>MTLLREPAADGRAVLVSTHDLHALPALADDAALLLRRILFHGPVSEAMAPANLVRAFGVDVAGGAA</sequence>
<comment type="caution">
    <text evidence="1">The sequence shown here is derived from an EMBL/GenBank/DDBJ whole genome shotgun (WGS) entry which is preliminary data.</text>
</comment>
<evidence type="ECO:0000313" key="1">
    <source>
        <dbReference type="EMBL" id="GMA35451.1"/>
    </source>
</evidence>
<name>A0ABQ6IDG1_9MICO</name>
<proteinExistence type="predicted"/>
<dbReference type="EMBL" id="BSUN01000001">
    <property type="protein sequence ID" value="GMA35451.1"/>
    <property type="molecule type" value="Genomic_DNA"/>
</dbReference>
<protein>
    <submittedName>
        <fullName evidence="1">Uncharacterized protein</fullName>
    </submittedName>
</protein>
<dbReference type="Proteomes" id="UP001157125">
    <property type="component" value="Unassembled WGS sequence"/>
</dbReference>
<accession>A0ABQ6IDG1</accession>
<reference evidence="2" key="1">
    <citation type="journal article" date="2019" name="Int. J. Syst. Evol. Microbiol.">
        <title>The Global Catalogue of Microorganisms (GCM) 10K type strain sequencing project: providing services to taxonomists for standard genome sequencing and annotation.</title>
        <authorList>
            <consortium name="The Broad Institute Genomics Platform"/>
            <consortium name="The Broad Institute Genome Sequencing Center for Infectious Disease"/>
            <person name="Wu L."/>
            <person name="Ma J."/>
        </authorList>
    </citation>
    <scope>NUCLEOTIDE SEQUENCE [LARGE SCALE GENOMIC DNA]</scope>
    <source>
        <strain evidence="2">NBRC 112299</strain>
    </source>
</reference>
<dbReference type="InterPro" id="IPR027417">
    <property type="entry name" value="P-loop_NTPase"/>
</dbReference>
<keyword evidence="2" id="KW-1185">Reference proteome</keyword>